<dbReference type="EMBL" id="JAZGQO010000007">
    <property type="protein sequence ID" value="KAK6181690.1"/>
    <property type="molecule type" value="Genomic_DNA"/>
</dbReference>
<dbReference type="AlphaFoldDB" id="A0AAN8JSQ0"/>
<gene>
    <name evidence="6" type="ORF">SNE40_009497</name>
</gene>
<feature type="transmembrane region" description="Helical" evidence="5">
    <location>
        <begin position="153"/>
        <end position="171"/>
    </location>
</feature>
<dbReference type="PANTHER" id="PTHR23291">
    <property type="entry name" value="BAX INHIBITOR-RELATED"/>
    <property type="match status" value="1"/>
</dbReference>
<feature type="transmembrane region" description="Helical" evidence="5">
    <location>
        <begin position="121"/>
        <end position="141"/>
    </location>
</feature>
<evidence type="ECO:0000313" key="6">
    <source>
        <dbReference type="EMBL" id="KAK6181690.1"/>
    </source>
</evidence>
<evidence type="ECO:0000313" key="7">
    <source>
        <dbReference type="Proteomes" id="UP001347796"/>
    </source>
</evidence>
<dbReference type="Proteomes" id="UP001347796">
    <property type="component" value="Unassembled WGS sequence"/>
</dbReference>
<name>A0AAN8JSQ0_PATCE</name>
<dbReference type="InterPro" id="IPR006214">
    <property type="entry name" value="Bax_inhibitor_1-related"/>
</dbReference>
<reference evidence="6 7" key="1">
    <citation type="submission" date="2024-01" db="EMBL/GenBank/DDBJ databases">
        <title>The genome of the rayed Mediterranean limpet Patella caerulea (Linnaeus, 1758).</title>
        <authorList>
            <person name="Anh-Thu Weber A."/>
            <person name="Halstead-Nussloch G."/>
        </authorList>
    </citation>
    <scope>NUCLEOTIDE SEQUENCE [LARGE SCALE GENOMIC DNA]</scope>
    <source>
        <strain evidence="6">AATW-2023a</strain>
        <tissue evidence="6">Whole specimen</tissue>
    </source>
</reference>
<keyword evidence="3 5" id="KW-1133">Transmembrane helix</keyword>
<keyword evidence="7" id="KW-1185">Reference proteome</keyword>
<comment type="caution">
    <text evidence="6">The sequence shown here is derived from an EMBL/GenBank/DDBJ whole genome shotgun (WGS) entry which is preliminary data.</text>
</comment>
<dbReference type="GO" id="GO:0016020">
    <property type="term" value="C:membrane"/>
    <property type="evidence" value="ECO:0007669"/>
    <property type="project" value="UniProtKB-SubCell"/>
</dbReference>
<feature type="transmembrane region" description="Helical" evidence="5">
    <location>
        <begin position="177"/>
        <end position="194"/>
    </location>
</feature>
<feature type="transmembrane region" description="Helical" evidence="5">
    <location>
        <begin position="33"/>
        <end position="54"/>
    </location>
</feature>
<comment type="subcellular location">
    <subcellularLocation>
        <location evidence="1">Membrane</location>
        <topology evidence="1">Multi-pass membrane protein</topology>
    </subcellularLocation>
</comment>
<keyword evidence="2 5" id="KW-0812">Transmembrane</keyword>
<dbReference type="CDD" id="cd10428">
    <property type="entry name" value="LFG_like"/>
    <property type="match status" value="1"/>
</dbReference>
<accession>A0AAN8JSQ0</accession>
<comment type="similarity">
    <text evidence="5">Belongs to the BI1 family.</text>
</comment>
<evidence type="ECO:0000256" key="4">
    <source>
        <dbReference type="ARBA" id="ARBA00023136"/>
    </source>
</evidence>
<feature type="transmembrane region" description="Helical" evidence="5">
    <location>
        <begin position="214"/>
        <end position="235"/>
    </location>
</feature>
<dbReference type="PANTHER" id="PTHR23291:SF47">
    <property type="entry name" value="TRANSMEMBRANE BAX INHIBITOR MOTIF CONTAINING 7"/>
    <property type="match status" value="1"/>
</dbReference>
<evidence type="ECO:0000256" key="3">
    <source>
        <dbReference type="ARBA" id="ARBA00022989"/>
    </source>
</evidence>
<keyword evidence="4 5" id="KW-0472">Membrane</keyword>
<evidence type="ECO:0000256" key="5">
    <source>
        <dbReference type="RuleBase" id="RU004379"/>
    </source>
</evidence>
<dbReference type="Pfam" id="PF01027">
    <property type="entry name" value="Bax1-I"/>
    <property type="match status" value="1"/>
</dbReference>
<proteinExistence type="inferred from homology"/>
<protein>
    <submittedName>
        <fullName evidence="6">Uncharacterized protein</fullName>
    </submittedName>
</protein>
<feature type="transmembrane region" description="Helical" evidence="5">
    <location>
        <begin position="97"/>
        <end position="115"/>
    </location>
</feature>
<organism evidence="6 7">
    <name type="scientific">Patella caerulea</name>
    <name type="common">Rayed Mediterranean limpet</name>
    <dbReference type="NCBI Taxonomy" id="87958"/>
    <lineage>
        <taxon>Eukaryota</taxon>
        <taxon>Metazoa</taxon>
        <taxon>Spiralia</taxon>
        <taxon>Lophotrochozoa</taxon>
        <taxon>Mollusca</taxon>
        <taxon>Gastropoda</taxon>
        <taxon>Patellogastropoda</taxon>
        <taxon>Patelloidea</taxon>
        <taxon>Patellidae</taxon>
        <taxon>Patella</taxon>
    </lineage>
</organism>
<evidence type="ECO:0000256" key="2">
    <source>
        <dbReference type="ARBA" id="ARBA00022692"/>
    </source>
</evidence>
<evidence type="ECO:0000256" key="1">
    <source>
        <dbReference type="ARBA" id="ARBA00004141"/>
    </source>
</evidence>
<feature type="transmembrane region" description="Helical" evidence="5">
    <location>
        <begin position="66"/>
        <end position="85"/>
    </location>
</feature>
<sequence length="240" mass="27049">MHNSADPEIGDDDFHDMNAFNDKNIRLGFIRKVYGILCVQLIVTMCIMSLFLFVEPIKIYSVHNPWIWYLAIVLTFVSLIALACCPNVRRQYPLNMILLSVFTICEGVLLGAVASHYQQDAVLMAVGITAVVSLGLTIFAFQTKWDFTMMGGMLFIFVIVLFCFGIMAAIIQDRILTLVYSSLGALLFCAYLVFDTQMMMGGKHKYSLSPEEYVFAALNLYLDIINLFLFILSIIGNARN</sequence>